<dbReference type="WBParaSite" id="nRc.2.0.1.t23341-RA">
    <property type="protein sequence ID" value="nRc.2.0.1.t23341-RA"/>
    <property type="gene ID" value="nRc.2.0.1.g23341"/>
</dbReference>
<organism evidence="2 3">
    <name type="scientific">Romanomermis culicivorax</name>
    <name type="common">Nematode worm</name>
    <dbReference type="NCBI Taxonomy" id="13658"/>
    <lineage>
        <taxon>Eukaryota</taxon>
        <taxon>Metazoa</taxon>
        <taxon>Ecdysozoa</taxon>
        <taxon>Nematoda</taxon>
        <taxon>Enoplea</taxon>
        <taxon>Dorylaimia</taxon>
        <taxon>Mermithida</taxon>
        <taxon>Mermithoidea</taxon>
        <taxon>Mermithidae</taxon>
        <taxon>Romanomermis</taxon>
    </lineage>
</organism>
<evidence type="ECO:0000256" key="1">
    <source>
        <dbReference type="SAM" id="MobiDB-lite"/>
    </source>
</evidence>
<keyword evidence="2" id="KW-1185">Reference proteome</keyword>
<feature type="region of interest" description="Disordered" evidence="1">
    <location>
        <begin position="1"/>
        <end position="21"/>
    </location>
</feature>
<sequence>MPPMRHTPPDQQHQNLQSSLPNAVSNAACRILNLNQQNPLTILNPVQPSVPPLVSLPPLDPLASLFSNDSSNGSATQQVPQSSKAAPFLNSVAPPVSGQILSAATANEVGPRAMSQVGPPQDAMHHATDPNIDPANSTNSFVNLDPSLAWPPPPP</sequence>
<feature type="compositionally biased region" description="Polar residues" evidence="1">
    <location>
        <begin position="66"/>
        <end position="84"/>
    </location>
</feature>
<dbReference type="Proteomes" id="UP000887565">
    <property type="component" value="Unplaced"/>
</dbReference>
<dbReference type="AlphaFoldDB" id="A0A915JCI0"/>
<protein>
    <submittedName>
        <fullName evidence="3">Uncharacterized protein</fullName>
    </submittedName>
</protein>
<feature type="region of interest" description="Disordered" evidence="1">
    <location>
        <begin position="64"/>
        <end position="93"/>
    </location>
</feature>
<reference evidence="3" key="1">
    <citation type="submission" date="2022-11" db="UniProtKB">
        <authorList>
            <consortium name="WormBaseParasite"/>
        </authorList>
    </citation>
    <scope>IDENTIFICATION</scope>
</reference>
<evidence type="ECO:0000313" key="3">
    <source>
        <dbReference type="WBParaSite" id="nRc.2.0.1.t23341-RA"/>
    </source>
</evidence>
<name>A0A915JCI0_ROMCU</name>
<proteinExistence type="predicted"/>
<feature type="region of interest" description="Disordered" evidence="1">
    <location>
        <begin position="110"/>
        <end position="155"/>
    </location>
</feature>
<feature type="compositionally biased region" description="Polar residues" evidence="1">
    <location>
        <begin position="9"/>
        <end position="21"/>
    </location>
</feature>
<accession>A0A915JCI0</accession>
<evidence type="ECO:0000313" key="2">
    <source>
        <dbReference type="Proteomes" id="UP000887565"/>
    </source>
</evidence>